<evidence type="ECO:0000256" key="1">
    <source>
        <dbReference type="ARBA" id="ARBA00022729"/>
    </source>
</evidence>
<evidence type="ECO:0000313" key="5">
    <source>
        <dbReference type="Proteomes" id="UP000838412"/>
    </source>
</evidence>
<dbReference type="OrthoDB" id="2018923at2759"/>
<proteinExistence type="predicted"/>
<evidence type="ECO:0000256" key="2">
    <source>
        <dbReference type="SAM" id="Phobius"/>
    </source>
</evidence>
<keyword evidence="5" id="KW-1185">Reference proteome</keyword>
<dbReference type="PANTHER" id="PTHR43405:SF1">
    <property type="entry name" value="GLYCOSYL HYDROLASE DIGH"/>
    <property type="match status" value="1"/>
</dbReference>
<sequence length="512" mass="58739">MEAAQSSTEHATRTQLNRRYMVLGAIMGLLASTVLVVTVVFVTEGAYTDVPKVDPRSREFRGVWVATVENIDWPSNTSLSAEQQKRELIAILDRMVELNLNALVFQIRPTGDAFYASQLEPWSYYLTGRQGAPPSPYYDPLQFATTECHKRGLQLHAWFNPYRARHKLANYSLTETNMARRFPQYAYVYDGYVWMDPGAADVQNHTYDVIIDVVRRYDVDAIHFDDYFYPYPAGGVEFPDTATFQAYQSTGGTMPKSDWRRDNVNKLLKRLYEGIHAEKHYVKFGVSPFGIWKPGHPEGIEGFSQYDSLYADPKLWLEQGWVDYLAPQLYWMIDPPQQSYPALLDWWLDQNPLQRHIYTGNYLSRIFTDGWPVSELVNQVKISRDRADRLSLGNIMFSMKPFRDNISGVVDSFKSDVYSQPAMPPVMTWLDTQAPDPPTGVKAGEREITWNMDQTGVVQTWALYRQNQDNIWELVHVLGYNTTSVKVDAATYLLRAVDRMGNESSDVIVTVS</sequence>
<dbReference type="InterPro" id="IPR017853">
    <property type="entry name" value="GH"/>
</dbReference>
<dbReference type="EMBL" id="OV696696">
    <property type="protein sequence ID" value="CAH1240359.1"/>
    <property type="molecule type" value="Genomic_DNA"/>
</dbReference>
<keyword evidence="2" id="KW-0472">Membrane</keyword>
<dbReference type="Pfam" id="PF02638">
    <property type="entry name" value="GHL10"/>
    <property type="match status" value="1"/>
</dbReference>
<evidence type="ECO:0000313" key="4">
    <source>
        <dbReference type="EMBL" id="CAH1240359.1"/>
    </source>
</evidence>
<dbReference type="SUPFAM" id="SSF51445">
    <property type="entry name" value="(Trans)glycosidases"/>
    <property type="match status" value="1"/>
</dbReference>
<organism evidence="4 5">
    <name type="scientific">Branchiostoma lanceolatum</name>
    <name type="common">Common lancelet</name>
    <name type="synonym">Amphioxus lanceolatum</name>
    <dbReference type="NCBI Taxonomy" id="7740"/>
    <lineage>
        <taxon>Eukaryota</taxon>
        <taxon>Metazoa</taxon>
        <taxon>Chordata</taxon>
        <taxon>Cephalochordata</taxon>
        <taxon>Leptocardii</taxon>
        <taxon>Amphioxiformes</taxon>
        <taxon>Branchiostomatidae</taxon>
        <taxon>Branchiostoma</taxon>
    </lineage>
</organism>
<dbReference type="InterPro" id="IPR052177">
    <property type="entry name" value="Divisome_Glycosyl_Hydrolase"/>
</dbReference>
<dbReference type="InterPro" id="IPR003790">
    <property type="entry name" value="GHL10"/>
</dbReference>
<dbReference type="AlphaFoldDB" id="A0A8J9VI50"/>
<dbReference type="PANTHER" id="PTHR43405">
    <property type="entry name" value="GLYCOSYL HYDROLASE DIGH"/>
    <property type="match status" value="1"/>
</dbReference>
<evidence type="ECO:0000259" key="3">
    <source>
        <dbReference type="Pfam" id="PF02638"/>
    </source>
</evidence>
<accession>A0A8J9VI50</accession>
<dbReference type="Gene3D" id="3.20.20.80">
    <property type="entry name" value="Glycosidases"/>
    <property type="match status" value="1"/>
</dbReference>
<gene>
    <name evidence="4" type="primary">Hypp5987</name>
    <name evidence="4" type="ORF">BLAG_LOCUS4340</name>
</gene>
<name>A0A8J9VI50_BRALA</name>
<protein>
    <submittedName>
        <fullName evidence="4">Hypp5987 protein</fullName>
    </submittedName>
</protein>
<keyword evidence="2" id="KW-1133">Transmembrane helix</keyword>
<dbReference type="Proteomes" id="UP000838412">
    <property type="component" value="Chromosome 11"/>
</dbReference>
<keyword evidence="1" id="KW-0732">Signal</keyword>
<reference evidence="4" key="1">
    <citation type="submission" date="2022-01" db="EMBL/GenBank/DDBJ databases">
        <authorList>
            <person name="Braso-Vives M."/>
        </authorList>
    </citation>
    <scope>NUCLEOTIDE SEQUENCE</scope>
</reference>
<feature type="transmembrane region" description="Helical" evidence="2">
    <location>
        <begin position="20"/>
        <end position="42"/>
    </location>
</feature>
<keyword evidence="2" id="KW-0812">Transmembrane</keyword>
<feature type="domain" description="Glycosyl hydrolase-like 10" evidence="3">
    <location>
        <begin position="59"/>
        <end position="363"/>
    </location>
</feature>